<comment type="caution">
    <text evidence="1">The sequence shown here is derived from an EMBL/GenBank/DDBJ whole genome shotgun (WGS) entry which is preliminary data.</text>
</comment>
<dbReference type="EMBL" id="JAGSOI010000006">
    <property type="protein sequence ID" value="MCM1985928.1"/>
    <property type="molecule type" value="Genomic_DNA"/>
</dbReference>
<dbReference type="Proteomes" id="UP001056766">
    <property type="component" value="Unassembled WGS sequence"/>
</dbReference>
<organism evidence="1 2">
    <name type="scientific">Methanococcoides seepicolus</name>
    <dbReference type="NCBI Taxonomy" id="2828780"/>
    <lineage>
        <taxon>Archaea</taxon>
        <taxon>Methanobacteriati</taxon>
        <taxon>Methanobacteriota</taxon>
        <taxon>Stenosarchaea group</taxon>
        <taxon>Methanomicrobia</taxon>
        <taxon>Methanosarcinales</taxon>
        <taxon>Methanosarcinaceae</taxon>
        <taxon>Methanococcoides</taxon>
    </lineage>
</organism>
<protein>
    <submittedName>
        <fullName evidence="1">Uncharacterized protein</fullName>
    </submittedName>
</protein>
<keyword evidence="2" id="KW-1185">Reference proteome</keyword>
<evidence type="ECO:0000313" key="1">
    <source>
        <dbReference type="EMBL" id="MCM1985928.1"/>
    </source>
</evidence>
<dbReference type="AlphaFoldDB" id="A0A9E4ZEY6"/>
<proteinExistence type="predicted"/>
<reference evidence="1" key="2">
    <citation type="submission" date="2021-04" db="EMBL/GenBank/DDBJ databases">
        <authorList>
            <person name="Dong X."/>
        </authorList>
    </citation>
    <scope>NUCLEOTIDE SEQUENCE</scope>
    <source>
        <strain evidence="1">LLY</strain>
    </source>
</reference>
<accession>A0A9E4ZEY6</accession>
<reference evidence="1" key="1">
    <citation type="journal article" date="2021" name="mSystems">
        <title>Bacteria and Archaea Synergistically Convert Glycine Betaine to Biogenic Methane in the Formosa Cold Seep of the South China Sea.</title>
        <authorList>
            <person name="Li L."/>
            <person name="Zhang W."/>
            <person name="Zhang S."/>
            <person name="Song L."/>
            <person name="Sun Q."/>
            <person name="Zhang H."/>
            <person name="Xiang H."/>
            <person name="Dong X."/>
        </authorList>
    </citation>
    <scope>NUCLEOTIDE SEQUENCE</scope>
    <source>
        <strain evidence="1">LLY</strain>
    </source>
</reference>
<name>A0A9E4ZEY6_9EURY</name>
<gene>
    <name evidence="1" type="ORF">KDK67_02690</name>
</gene>
<sequence>MAWKNAVVAFTDNDIWFPSGAGWNMIPYKSIETVDRELSPSVRNNVRADTGYSAEIAIDYKKNLIFGSSHINYSMIFAGNPEDIEYIRTHLLERIGFRANTDFDGLKEEETRLLSLLTRETKDINRYISLVSTDGEVLERAFDTLKIRKLVDENAQITQQGHYYLENIKEENPFDNALTLPSLFSSSEIPNTFTPKSNIVRYTKKYEYSSVSGTVFLEDLWYFVLSPEIRNISINKIDIFDMELHLQNLSGATILIESEDNRVLLALSKILNMKENLHTRVLNCLFVGIKEEKDIVNLLYIEPHELEMSMKQMLESKVINAENILTEKGIETIKHILKIKNLSRQEQNVL</sequence>
<evidence type="ECO:0000313" key="2">
    <source>
        <dbReference type="Proteomes" id="UP001056766"/>
    </source>
</evidence>